<dbReference type="Gene3D" id="3.40.50.880">
    <property type="match status" value="1"/>
</dbReference>
<proteinExistence type="predicted"/>
<evidence type="ECO:0000313" key="2">
    <source>
        <dbReference type="Proteomes" id="UP000595446"/>
    </source>
</evidence>
<accession>A0A7R7JE40</accession>
<evidence type="ECO:0000313" key="1">
    <source>
        <dbReference type="EMBL" id="BCO33872.1"/>
    </source>
</evidence>
<dbReference type="AlphaFoldDB" id="A0A7R7JE40"/>
<dbReference type="EMBL" id="AP024237">
    <property type="protein sequence ID" value="BCO33872.1"/>
    <property type="molecule type" value="Genomic_DNA"/>
</dbReference>
<name>A0A7R7JE40_9MYCO</name>
<dbReference type="Proteomes" id="UP000595446">
    <property type="component" value="Chromosome"/>
</dbReference>
<keyword evidence="2" id="KW-1185">Reference proteome</keyword>
<dbReference type="SUPFAM" id="SSF52317">
    <property type="entry name" value="Class I glutamine amidotransferase-like"/>
    <property type="match status" value="1"/>
</dbReference>
<reference evidence="1 2" key="1">
    <citation type="submission" date="2020-12" db="EMBL/GenBank/DDBJ databases">
        <title>Complete genome sequence of Mycobacterium heckeshornense JCM 15655T, closely related to a pathogenic non-tuberculous mycobacterial species Mycobacterium xenopi.</title>
        <authorList>
            <person name="Yoshida M."/>
            <person name="Fukano H."/>
            <person name="Asakura T."/>
            <person name="Suzuki M."/>
            <person name="Hoshino Y."/>
        </authorList>
    </citation>
    <scope>NUCLEOTIDE SEQUENCE [LARGE SCALE GENOMIC DNA]</scope>
    <source>
        <strain evidence="1 2">JCM 15655</strain>
    </source>
</reference>
<sequence length="46" mass="4975">MSPKRLQGKRIAFLAADGVEKVELEQPRAVLEDAGAHTELLSLKTG</sequence>
<organism evidence="1 2">
    <name type="scientific">Mycobacterium heckeshornense</name>
    <dbReference type="NCBI Taxonomy" id="110505"/>
    <lineage>
        <taxon>Bacteria</taxon>
        <taxon>Bacillati</taxon>
        <taxon>Actinomycetota</taxon>
        <taxon>Actinomycetes</taxon>
        <taxon>Mycobacteriales</taxon>
        <taxon>Mycobacteriaceae</taxon>
        <taxon>Mycobacterium</taxon>
    </lineage>
</organism>
<evidence type="ECO:0008006" key="3">
    <source>
        <dbReference type="Google" id="ProtNLM"/>
    </source>
</evidence>
<protein>
    <recommendedName>
        <fullName evidence="3">Protease</fullName>
    </recommendedName>
</protein>
<dbReference type="InterPro" id="IPR029062">
    <property type="entry name" value="Class_I_gatase-like"/>
</dbReference>
<gene>
    <name evidence="1" type="ORF">MHEC_03050</name>
</gene>